<evidence type="ECO:0000256" key="1">
    <source>
        <dbReference type="SAM" id="MobiDB-lite"/>
    </source>
</evidence>
<feature type="region of interest" description="Disordered" evidence="1">
    <location>
        <begin position="88"/>
        <end position="253"/>
    </location>
</feature>
<dbReference type="Gene3D" id="1.20.5.340">
    <property type="match status" value="1"/>
</dbReference>
<feature type="compositionally biased region" description="Polar residues" evidence="1">
    <location>
        <begin position="328"/>
        <end position="342"/>
    </location>
</feature>
<feature type="compositionally biased region" description="Polar residues" evidence="1">
    <location>
        <begin position="106"/>
        <end position="131"/>
    </location>
</feature>
<feature type="region of interest" description="Disordered" evidence="1">
    <location>
        <begin position="1"/>
        <end position="25"/>
    </location>
</feature>
<feature type="compositionally biased region" description="Polar residues" evidence="1">
    <location>
        <begin position="88"/>
        <end position="99"/>
    </location>
</feature>
<accession>A0AAN6XC42</accession>
<proteinExistence type="predicted"/>
<protein>
    <submittedName>
        <fullName evidence="2">Uncharacterized protein</fullName>
    </submittedName>
</protein>
<name>A0AAN6XC42_9PEZI</name>
<feature type="compositionally biased region" description="Basic and acidic residues" evidence="1">
    <location>
        <begin position="164"/>
        <end position="173"/>
    </location>
</feature>
<comment type="caution">
    <text evidence="2">The sequence shown here is derived from an EMBL/GenBank/DDBJ whole genome shotgun (WGS) entry which is preliminary data.</text>
</comment>
<feature type="compositionally biased region" description="Low complexity" evidence="1">
    <location>
        <begin position="310"/>
        <end position="327"/>
    </location>
</feature>
<reference evidence="2" key="2">
    <citation type="submission" date="2023-05" db="EMBL/GenBank/DDBJ databases">
        <authorList>
            <consortium name="Lawrence Berkeley National Laboratory"/>
            <person name="Steindorff A."/>
            <person name="Hensen N."/>
            <person name="Bonometti L."/>
            <person name="Westerberg I."/>
            <person name="Brannstrom I.O."/>
            <person name="Guillou S."/>
            <person name="Cros-Aarteil S."/>
            <person name="Calhoun S."/>
            <person name="Haridas S."/>
            <person name="Kuo A."/>
            <person name="Mondo S."/>
            <person name="Pangilinan J."/>
            <person name="Riley R."/>
            <person name="Labutti K."/>
            <person name="Andreopoulos B."/>
            <person name="Lipzen A."/>
            <person name="Chen C."/>
            <person name="Yanf M."/>
            <person name="Daum C."/>
            <person name="Ng V."/>
            <person name="Clum A."/>
            <person name="Ohm R."/>
            <person name="Martin F."/>
            <person name="Silar P."/>
            <person name="Natvig D."/>
            <person name="Lalanne C."/>
            <person name="Gautier V."/>
            <person name="Ament-Velasquez S.L."/>
            <person name="Kruys A."/>
            <person name="Hutchinson M.I."/>
            <person name="Powell A.J."/>
            <person name="Barry K."/>
            <person name="Miller A.N."/>
            <person name="Grigoriev I.V."/>
            <person name="Debuchy R."/>
            <person name="Gladieux P."/>
            <person name="Thoren M.H."/>
            <person name="Johannesson H."/>
        </authorList>
    </citation>
    <scope>NUCLEOTIDE SEQUENCE</scope>
    <source>
        <strain evidence="2">CBS 315.58</strain>
    </source>
</reference>
<dbReference type="EMBL" id="MU863999">
    <property type="protein sequence ID" value="KAK4195887.1"/>
    <property type="molecule type" value="Genomic_DNA"/>
</dbReference>
<evidence type="ECO:0000313" key="2">
    <source>
        <dbReference type="EMBL" id="KAK4195887.1"/>
    </source>
</evidence>
<keyword evidence="3" id="KW-1185">Reference proteome</keyword>
<feature type="compositionally biased region" description="Low complexity" evidence="1">
    <location>
        <begin position="174"/>
        <end position="185"/>
    </location>
</feature>
<feature type="region of interest" description="Disordered" evidence="1">
    <location>
        <begin position="310"/>
        <end position="342"/>
    </location>
</feature>
<dbReference type="Proteomes" id="UP001303160">
    <property type="component" value="Unassembled WGS sequence"/>
</dbReference>
<reference evidence="2" key="1">
    <citation type="journal article" date="2023" name="Mol. Phylogenet. Evol.">
        <title>Genome-scale phylogeny and comparative genomics of the fungal order Sordariales.</title>
        <authorList>
            <person name="Hensen N."/>
            <person name="Bonometti L."/>
            <person name="Westerberg I."/>
            <person name="Brannstrom I.O."/>
            <person name="Guillou S."/>
            <person name="Cros-Aarteil S."/>
            <person name="Calhoun S."/>
            <person name="Haridas S."/>
            <person name="Kuo A."/>
            <person name="Mondo S."/>
            <person name="Pangilinan J."/>
            <person name="Riley R."/>
            <person name="LaButti K."/>
            <person name="Andreopoulos B."/>
            <person name="Lipzen A."/>
            <person name="Chen C."/>
            <person name="Yan M."/>
            <person name="Daum C."/>
            <person name="Ng V."/>
            <person name="Clum A."/>
            <person name="Steindorff A."/>
            <person name="Ohm R.A."/>
            <person name="Martin F."/>
            <person name="Silar P."/>
            <person name="Natvig D.O."/>
            <person name="Lalanne C."/>
            <person name="Gautier V."/>
            <person name="Ament-Velasquez S.L."/>
            <person name="Kruys A."/>
            <person name="Hutchinson M.I."/>
            <person name="Powell A.J."/>
            <person name="Barry K."/>
            <person name="Miller A.N."/>
            <person name="Grigoriev I.V."/>
            <person name="Debuchy R."/>
            <person name="Gladieux P."/>
            <person name="Hiltunen Thoren M."/>
            <person name="Johannesson H."/>
        </authorList>
    </citation>
    <scope>NUCLEOTIDE SEQUENCE</scope>
    <source>
        <strain evidence="2">CBS 315.58</strain>
    </source>
</reference>
<gene>
    <name evidence="2" type="ORF">QBC40DRAFT_314925</name>
</gene>
<dbReference type="AlphaFoldDB" id="A0AAN6XC42"/>
<organism evidence="2 3">
    <name type="scientific">Triangularia verruculosa</name>
    <dbReference type="NCBI Taxonomy" id="2587418"/>
    <lineage>
        <taxon>Eukaryota</taxon>
        <taxon>Fungi</taxon>
        <taxon>Dikarya</taxon>
        <taxon>Ascomycota</taxon>
        <taxon>Pezizomycotina</taxon>
        <taxon>Sordariomycetes</taxon>
        <taxon>Sordariomycetidae</taxon>
        <taxon>Sordariales</taxon>
        <taxon>Podosporaceae</taxon>
        <taxon>Triangularia</taxon>
    </lineage>
</organism>
<sequence>MSRNSTGDIGDIPRGGAHDDQPTATESASWSIPIYPDISFSLPISALGVMVRIEPLNKASAARNRLIHPSTIKITASLSRFHQRLVTPENSSQISSSPQLFLPKTRGNSQGSSAESQYSRASTTPQSQSPIRKSVEVDDMSESSSSDRDWSPDFDGFPGYPLKHSQDSHRSSRESTVSWSESSTQESDEDDQMSAVTSRGRDQHATFDDLPDYPSSETEGRTNRTATRARSRSPVREAGDDNANVTSSRWRNRSPIRARFSGYQRCTNRRQSTPFISYEANGGSQELWERQQDYPHGDFDSFSPGYFSPSLHSRTSSLSSNSSPATNQASPIYANSSSVTPSNSRTVSALKARQSQLNSAIDKLQNKLTKWQTHVGTLQKACSIKIVGQKARIAEMGDRISTLQGWINIGLASEYTVSEHEGLEAEREFEIFKLRILEDPSQHKHERDMTKRGEDARDELEKLREEFRMVCGERTARERLEREHNAVRQEDGFLE</sequence>
<evidence type="ECO:0000313" key="3">
    <source>
        <dbReference type="Proteomes" id="UP001303160"/>
    </source>
</evidence>